<evidence type="ECO:0008006" key="4">
    <source>
        <dbReference type="Google" id="ProtNLM"/>
    </source>
</evidence>
<name>A0A1H1HGR0_9ACTN</name>
<evidence type="ECO:0000256" key="1">
    <source>
        <dbReference type="SAM" id="Phobius"/>
    </source>
</evidence>
<dbReference type="PANTHER" id="PTHR42305">
    <property type="entry name" value="MEMBRANE PROTEIN RV1733C-RELATED"/>
    <property type="match status" value="1"/>
</dbReference>
<sequence>MAMRGEDRRLLRFLRLHRFDRNPLRRRWDRLESVTLVVAAVLFALCAVPAVAVAGAFHADGVAAERHGRWVEARLLADAPAPMRVSPESTMVRTTAKVRWSDADGTVRTGVAPVVPGTEAGTTVRLWLAPGGKLVTGPPDRLETVTRAVFAGVGVQLLAGGVLLLGYLTIRRLLDRRRAAAWDAAWSAADLRWGRRGRSG</sequence>
<evidence type="ECO:0000313" key="2">
    <source>
        <dbReference type="EMBL" id="SDR24567.1"/>
    </source>
</evidence>
<dbReference type="InterPro" id="IPR039708">
    <property type="entry name" value="MT1774/Rv1733c-like"/>
</dbReference>
<dbReference type="PANTHER" id="PTHR42305:SF1">
    <property type="entry name" value="MEMBRANE PROTEIN RV1733C-RELATED"/>
    <property type="match status" value="1"/>
</dbReference>
<gene>
    <name evidence="2" type="ORF">SAMN04489764_4416</name>
</gene>
<dbReference type="STRING" id="35622.SAMN04489764_4416"/>
<keyword evidence="3" id="KW-1185">Reference proteome</keyword>
<keyword evidence="1" id="KW-1133">Transmembrane helix</keyword>
<organism evidence="2 3">
    <name type="scientific">Thermostaphylospora chromogena</name>
    <dbReference type="NCBI Taxonomy" id="35622"/>
    <lineage>
        <taxon>Bacteria</taxon>
        <taxon>Bacillati</taxon>
        <taxon>Actinomycetota</taxon>
        <taxon>Actinomycetes</taxon>
        <taxon>Streptosporangiales</taxon>
        <taxon>Thermomonosporaceae</taxon>
        <taxon>Thermostaphylospora</taxon>
    </lineage>
</organism>
<dbReference type="EMBL" id="FNKK01000002">
    <property type="protein sequence ID" value="SDR24567.1"/>
    <property type="molecule type" value="Genomic_DNA"/>
</dbReference>
<keyword evidence="1" id="KW-0812">Transmembrane</keyword>
<evidence type="ECO:0000313" key="3">
    <source>
        <dbReference type="Proteomes" id="UP000217103"/>
    </source>
</evidence>
<dbReference type="AlphaFoldDB" id="A0A1H1HGR0"/>
<dbReference type="Proteomes" id="UP000217103">
    <property type="component" value="Unassembled WGS sequence"/>
</dbReference>
<protein>
    <recommendedName>
        <fullName evidence="4">Transmembrane protein</fullName>
    </recommendedName>
</protein>
<feature type="transmembrane region" description="Helical" evidence="1">
    <location>
        <begin position="148"/>
        <end position="168"/>
    </location>
</feature>
<proteinExistence type="predicted"/>
<accession>A0A1H1HGR0</accession>
<reference evidence="2 3" key="1">
    <citation type="submission" date="2016-10" db="EMBL/GenBank/DDBJ databases">
        <authorList>
            <person name="de Groot N.N."/>
        </authorList>
    </citation>
    <scope>NUCLEOTIDE SEQUENCE [LARGE SCALE GENOMIC DNA]</scope>
    <source>
        <strain evidence="2 3">DSM 43794</strain>
    </source>
</reference>
<keyword evidence="1" id="KW-0472">Membrane</keyword>